<evidence type="ECO:0000259" key="1">
    <source>
        <dbReference type="Pfam" id="PF24781"/>
    </source>
</evidence>
<dbReference type="AlphaFoldDB" id="A0A2J8J062"/>
<feature type="domain" description="Fanconi anaemia group A protein helical" evidence="1">
    <location>
        <begin position="2"/>
        <end position="67"/>
    </location>
</feature>
<organism evidence="2 3">
    <name type="scientific">Pan troglodytes</name>
    <name type="common">Chimpanzee</name>
    <dbReference type="NCBI Taxonomy" id="9598"/>
    <lineage>
        <taxon>Eukaryota</taxon>
        <taxon>Metazoa</taxon>
        <taxon>Chordata</taxon>
        <taxon>Craniata</taxon>
        <taxon>Vertebrata</taxon>
        <taxon>Euteleostomi</taxon>
        <taxon>Mammalia</taxon>
        <taxon>Eutheria</taxon>
        <taxon>Euarchontoglires</taxon>
        <taxon>Primates</taxon>
        <taxon>Haplorrhini</taxon>
        <taxon>Catarrhini</taxon>
        <taxon>Hominidae</taxon>
        <taxon>Pan</taxon>
    </lineage>
</organism>
<proteinExistence type="predicted"/>
<evidence type="ECO:0000313" key="2">
    <source>
        <dbReference type="EMBL" id="PNI16156.1"/>
    </source>
</evidence>
<dbReference type="Pfam" id="PF24781">
    <property type="entry name" value="FANCA_helical"/>
    <property type="match status" value="1"/>
</dbReference>
<dbReference type="InterPro" id="IPR055386">
    <property type="entry name" value="FANCA_helical"/>
</dbReference>
<accession>A0A2J8J062</accession>
<dbReference type="PANTHER" id="PTHR12047:SF2">
    <property type="entry name" value="FANCONI ANEMIA GROUP A PROTEIN"/>
    <property type="match status" value="1"/>
</dbReference>
<evidence type="ECO:0000313" key="3">
    <source>
        <dbReference type="Proteomes" id="UP000236370"/>
    </source>
</evidence>
<dbReference type="PANTHER" id="PTHR12047">
    <property type="entry name" value="FANCONI ANEMIA GROUP A PROTEIN"/>
    <property type="match status" value="1"/>
</dbReference>
<comment type="caution">
    <text evidence="2">The sequence shown here is derived from an EMBL/GenBank/DDBJ whole genome shotgun (WGS) entry which is preliminary data.</text>
</comment>
<dbReference type="GO" id="GO:0043240">
    <property type="term" value="C:Fanconi anaemia nuclear complex"/>
    <property type="evidence" value="ECO:0007669"/>
    <property type="project" value="InterPro"/>
</dbReference>
<dbReference type="Proteomes" id="UP000236370">
    <property type="component" value="Unassembled WGS sequence"/>
</dbReference>
<sequence>PHSQALQDVEKAIMVFEHTGKIPVTVMEASIFRRPYYVSHFLPALLTPRVLPKVPDSRVAFIESLKRWSLALSPRLECNCTILAHCKLCLLGWSNSPASAS</sequence>
<dbReference type="GO" id="GO:0036297">
    <property type="term" value="P:interstrand cross-link repair"/>
    <property type="evidence" value="ECO:0007669"/>
    <property type="project" value="InterPro"/>
</dbReference>
<reference evidence="2 3" key="1">
    <citation type="submission" date="2017-12" db="EMBL/GenBank/DDBJ databases">
        <title>High-resolution comparative analysis of great ape genomes.</title>
        <authorList>
            <person name="Pollen A."/>
            <person name="Hastie A."/>
            <person name="Hormozdiari F."/>
            <person name="Dougherty M."/>
            <person name="Liu R."/>
            <person name="Chaisson M."/>
            <person name="Hoppe E."/>
            <person name="Hill C."/>
            <person name="Pang A."/>
            <person name="Hillier L."/>
            <person name="Baker C."/>
            <person name="Armstrong J."/>
            <person name="Shendure J."/>
            <person name="Paten B."/>
            <person name="Wilson R."/>
            <person name="Chao H."/>
            <person name="Schneider V."/>
            <person name="Ventura M."/>
            <person name="Kronenberg Z."/>
            <person name="Murali S."/>
            <person name="Gordon D."/>
            <person name="Cantsilieris S."/>
            <person name="Munson K."/>
            <person name="Nelson B."/>
            <person name="Raja A."/>
            <person name="Underwood J."/>
            <person name="Diekhans M."/>
            <person name="Fiddes I."/>
            <person name="Haussler D."/>
            <person name="Eichler E."/>
        </authorList>
    </citation>
    <scope>NUCLEOTIDE SEQUENCE [LARGE SCALE GENOMIC DNA]</scope>
    <source>
        <strain evidence="2">Yerkes chimp pedigree #C0471</strain>
    </source>
</reference>
<feature type="non-terminal residue" evidence="2">
    <location>
        <position position="1"/>
    </location>
</feature>
<name>A0A2J8J062_PANTR</name>
<gene>
    <name evidence="2" type="ORF">CK820_G0051608</name>
</gene>
<dbReference type="InterPro" id="IPR003516">
    <property type="entry name" value="FANCA"/>
</dbReference>
<protein>
    <submittedName>
        <fullName evidence="2">FANCA isoform 19</fullName>
    </submittedName>
</protein>
<dbReference type="EMBL" id="NBAG03000544">
    <property type="protein sequence ID" value="PNI16156.1"/>
    <property type="molecule type" value="Genomic_DNA"/>
</dbReference>